<accession>A0ABW1A5Q0</accession>
<comment type="caution">
    <text evidence="1">The sequence shown here is derived from an EMBL/GenBank/DDBJ whole genome shotgun (WGS) entry which is preliminary data.</text>
</comment>
<name>A0ABW1A5Q0_9ACTN</name>
<evidence type="ECO:0000313" key="2">
    <source>
        <dbReference type="Proteomes" id="UP001596074"/>
    </source>
</evidence>
<evidence type="ECO:0000313" key="1">
    <source>
        <dbReference type="EMBL" id="MFC5750461.1"/>
    </source>
</evidence>
<protein>
    <submittedName>
        <fullName evidence="1">DUF4262 domain-containing protein</fullName>
    </submittedName>
</protein>
<proteinExistence type="predicted"/>
<sequence>MSRDQPPCRCLLCHDYGDEIEPMTAQTIAQIHEHGWQVMMIPTDDVGPGWAFTIGLWHTHGIPELAMFGLDIYDMKDGLNGLAERALKGRPVKAGQLRHEVIDNHPVMLKAVDLRWYRTFFGSAIMFYRRPPFPLLQVVWPDHDGFFPWQPESDVPYRRLQPQLWLTPTAHPKGVWTQDL</sequence>
<dbReference type="InterPro" id="IPR025358">
    <property type="entry name" value="DUF4262"/>
</dbReference>
<dbReference type="Proteomes" id="UP001596074">
    <property type="component" value="Unassembled WGS sequence"/>
</dbReference>
<keyword evidence="2" id="KW-1185">Reference proteome</keyword>
<dbReference type="EMBL" id="JBHSON010000053">
    <property type="protein sequence ID" value="MFC5750461.1"/>
    <property type="molecule type" value="Genomic_DNA"/>
</dbReference>
<dbReference type="RefSeq" id="WP_378286203.1">
    <property type="nucleotide sequence ID" value="NZ_JBHSON010000053.1"/>
</dbReference>
<reference evidence="2" key="1">
    <citation type="journal article" date="2019" name="Int. J. Syst. Evol. Microbiol.">
        <title>The Global Catalogue of Microorganisms (GCM) 10K type strain sequencing project: providing services to taxonomists for standard genome sequencing and annotation.</title>
        <authorList>
            <consortium name="The Broad Institute Genomics Platform"/>
            <consortium name="The Broad Institute Genome Sequencing Center for Infectious Disease"/>
            <person name="Wu L."/>
            <person name="Ma J."/>
        </authorList>
    </citation>
    <scope>NUCLEOTIDE SEQUENCE [LARGE SCALE GENOMIC DNA]</scope>
    <source>
        <strain evidence="2">KCTC 42087</strain>
    </source>
</reference>
<gene>
    <name evidence="1" type="ORF">ACFPZN_32965</name>
</gene>
<organism evidence="1 2">
    <name type="scientific">Actinomadura rugatobispora</name>
    <dbReference type="NCBI Taxonomy" id="1994"/>
    <lineage>
        <taxon>Bacteria</taxon>
        <taxon>Bacillati</taxon>
        <taxon>Actinomycetota</taxon>
        <taxon>Actinomycetes</taxon>
        <taxon>Streptosporangiales</taxon>
        <taxon>Thermomonosporaceae</taxon>
        <taxon>Actinomadura</taxon>
    </lineage>
</organism>
<dbReference type="Pfam" id="PF14081">
    <property type="entry name" value="DUF4262"/>
    <property type="match status" value="1"/>
</dbReference>